<protein>
    <submittedName>
        <fullName evidence="1">Uncharacterized protein</fullName>
    </submittedName>
</protein>
<dbReference type="Proteomes" id="UP000053105">
    <property type="component" value="Unassembled WGS sequence"/>
</dbReference>
<reference evidence="1 2" key="1">
    <citation type="submission" date="2015-07" db="EMBL/GenBank/DDBJ databases">
        <title>The genome of Melipona quadrifasciata.</title>
        <authorList>
            <person name="Pan H."/>
            <person name="Kapheim K."/>
        </authorList>
    </citation>
    <scope>NUCLEOTIDE SEQUENCE [LARGE SCALE GENOMIC DNA]</scope>
    <source>
        <strain evidence="1">0111107301</strain>
        <tissue evidence="1">Whole body</tissue>
    </source>
</reference>
<evidence type="ECO:0000313" key="1">
    <source>
        <dbReference type="EMBL" id="KOX78282.1"/>
    </source>
</evidence>
<dbReference type="EMBL" id="KQ435724">
    <property type="protein sequence ID" value="KOX78282.1"/>
    <property type="molecule type" value="Genomic_DNA"/>
</dbReference>
<gene>
    <name evidence="1" type="ORF">WN51_07688</name>
</gene>
<name>A0A0N1ITY6_9HYME</name>
<dbReference type="AlphaFoldDB" id="A0A0N1ITY6"/>
<organism evidence="1 2">
    <name type="scientific">Melipona quadrifasciata</name>
    <dbReference type="NCBI Taxonomy" id="166423"/>
    <lineage>
        <taxon>Eukaryota</taxon>
        <taxon>Metazoa</taxon>
        <taxon>Ecdysozoa</taxon>
        <taxon>Arthropoda</taxon>
        <taxon>Hexapoda</taxon>
        <taxon>Insecta</taxon>
        <taxon>Pterygota</taxon>
        <taxon>Neoptera</taxon>
        <taxon>Endopterygota</taxon>
        <taxon>Hymenoptera</taxon>
        <taxon>Apocrita</taxon>
        <taxon>Aculeata</taxon>
        <taxon>Apoidea</taxon>
        <taxon>Anthophila</taxon>
        <taxon>Apidae</taxon>
        <taxon>Melipona</taxon>
    </lineage>
</organism>
<proteinExistence type="predicted"/>
<evidence type="ECO:0000313" key="2">
    <source>
        <dbReference type="Proteomes" id="UP000053105"/>
    </source>
</evidence>
<accession>A0A0N1ITY6</accession>
<keyword evidence="2" id="KW-1185">Reference proteome</keyword>
<sequence>MEFLSETEPNQGITFCEVTWYTLGGCTFVITSTVESIERVACVRLLLGEELRSNREKSFATSKVRTTCAESNTLRYTRQQDNDEFVFDRYKNNLDSDCFETSSIDSNDSDVVLPKHKTAGRLQFSHFSDSEEDKTHPLNTVAALRFLDYEFRTLGGCAPSVEVLPIFDVKQQSVRNPVRMGGPYTSLRTFAEFERAEMRVTRETMQITTQFPVVGAIMFSKIKGNACSISSTIEYQSRTTKIKCYILADPSNHEHSVNDGIQVEYKLKIYCTFRQFVELRISSENEYNKELRFLLRFLELPLSNKSNVLLKLKNVWKDRGTFIEVNFDILSN</sequence>